<dbReference type="SUPFAM" id="SSF56112">
    <property type="entry name" value="Protein kinase-like (PK-like)"/>
    <property type="match status" value="1"/>
</dbReference>
<dbReference type="Gene3D" id="1.10.510.10">
    <property type="entry name" value="Transferase(Phosphotransferase) domain 1"/>
    <property type="match status" value="1"/>
</dbReference>
<organism evidence="3 4">
    <name type="scientific">Hebeloma cylindrosporum</name>
    <dbReference type="NCBI Taxonomy" id="76867"/>
    <lineage>
        <taxon>Eukaryota</taxon>
        <taxon>Fungi</taxon>
        <taxon>Dikarya</taxon>
        <taxon>Basidiomycota</taxon>
        <taxon>Agaricomycotina</taxon>
        <taxon>Agaricomycetes</taxon>
        <taxon>Agaricomycetidae</taxon>
        <taxon>Agaricales</taxon>
        <taxon>Agaricineae</taxon>
        <taxon>Hymenogastraceae</taxon>
        <taxon>Hebeloma</taxon>
    </lineage>
</organism>
<dbReference type="InterPro" id="IPR011009">
    <property type="entry name" value="Kinase-like_dom_sf"/>
</dbReference>
<dbReference type="PROSITE" id="PS50011">
    <property type="entry name" value="PROTEIN_KINASE_DOM"/>
    <property type="match status" value="1"/>
</dbReference>
<gene>
    <name evidence="3" type="ORF">M413DRAFT_24899</name>
</gene>
<dbReference type="AlphaFoldDB" id="A0A0C2Y3F3"/>
<proteinExistence type="predicted"/>
<feature type="domain" description="Protein kinase" evidence="2">
    <location>
        <begin position="354"/>
        <end position="638"/>
    </location>
</feature>
<evidence type="ECO:0000256" key="1">
    <source>
        <dbReference type="SAM" id="MobiDB-lite"/>
    </source>
</evidence>
<evidence type="ECO:0000259" key="2">
    <source>
        <dbReference type="PROSITE" id="PS50011"/>
    </source>
</evidence>
<keyword evidence="4" id="KW-1185">Reference proteome</keyword>
<reference evidence="3 4" key="1">
    <citation type="submission" date="2014-04" db="EMBL/GenBank/DDBJ databases">
        <authorList>
            <consortium name="DOE Joint Genome Institute"/>
            <person name="Kuo A."/>
            <person name="Gay G."/>
            <person name="Dore J."/>
            <person name="Kohler A."/>
            <person name="Nagy L.G."/>
            <person name="Floudas D."/>
            <person name="Copeland A."/>
            <person name="Barry K.W."/>
            <person name="Cichocki N."/>
            <person name="Veneault-Fourrey C."/>
            <person name="LaButti K."/>
            <person name="Lindquist E.A."/>
            <person name="Lipzen A."/>
            <person name="Lundell T."/>
            <person name="Morin E."/>
            <person name="Murat C."/>
            <person name="Sun H."/>
            <person name="Tunlid A."/>
            <person name="Henrissat B."/>
            <person name="Grigoriev I.V."/>
            <person name="Hibbett D.S."/>
            <person name="Martin F."/>
            <person name="Nordberg H.P."/>
            <person name="Cantor M.N."/>
            <person name="Hua S.X."/>
        </authorList>
    </citation>
    <scope>NUCLEOTIDE SEQUENCE [LARGE SCALE GENOMIC DNA]</scope>
    <source>
        <strain evidence="4">h7</strain>
    </source>
</reference>
<dbReference type="GO" id="GO:0005524">
    <property type="term" value="F:ATP binding"/>
    <property type="evidence" value="ECO:0007669"/>
    <property type="project" value="InterPro"/>
</dbReference>
<feature type="compositionally biased region" description="Polar residues" evidence="1">
    <location>
        <begin position="157"/>
        <end position="169"/>
    </location>
</feature>
<dbReference type="InterPro" id="IPR000719">
    <property type="entry name" value="Prot_kinase_dom"/>
</dbReference>
<dbReference type="HOGENOM" id="CLU_028901_0_0_1"/>
<name>A0A0C2Y3F3_HEBCY</name>
<feature type="region of interest" description="Disordered" evidence="1">
    <location>
        <begin position="126"/>
        <end position="174"/>
    </location>
</feature>
<dbReference type="Proteomes" id="UP000053424">
    <property type="component" value="Unassembled WGS sequence"/>
</dbReference>
<sequence length="638" mass="70966">MPQVAYLLVQEKTPRAFEIIHPRISDDIPNTSKVQVLLDQVTMVIRHEIVNPTSGQQIKLASWKACYFASSALSPANKRELGEITMDFLDNKVAFYSPDDELGHLQEDDSQGRVLVIFKIQENPLVENQPTTSRKRPRASPVGDDNHAAKRPASKLTALSTYSTNSPRLSSLPCRNATAYPRDVTVEILNHWLPDTTALPAVDELGRFLNTPLHQRAKIPVAQYQFDSLTSHTLHDAFRGMDLEKLFRVDDQECAEAIYRRMSSVLDNSPPPDDSTKHAFISFWDTNIRGIIEILTCGGVSIRDVNCHPSAASQRPGYGFLYHHVCPFRGEEKAPNDSNNPRAELSAKMIWTYDPAPYVLGYHATGTVITLVAICRPRYPQQSPEIVTLGELDLRLKVNRLKHLIRMIKLCSLIVPITTAIGVPTAPEFVPLRRGDKVIEVCGKSIKKTFEGPQRYAKLQRLKDVYDLLKAKAVPNVDSISASSSFTDDTHSAAVFLEPRGISTSPSNGLQVIEAICCILEALVVMHTGPKPIFHRDIRWPNIVQRADDLTKWFLIDWEDAATPPTVAATHLNKNNHAPTVFLDDHGPEVDIWAVGMLILERSVGLPPDFRALGKILQSGTISAAEAFEGVNVLKKAL</sequence>
<dbReference type="GO" id="GO:0004672">
    <property type="term" value="F:protein kinase activity"/>
    <property type="evidence" value="ECO:0007669"/>
    <property type="project" value="InterPro"/>
</dbReference>
<accession>A0A0C2Y3F3</accession>
<dbReference type="EMBL" id="KN831773">
    <property type="protein sequence ID" value="KIM44388.1"/>
    <property type="molecule type" value="Genomic_DNA"/>
</dbReference>
<evidence type="ECO:0000313" key="3">
    <source>
        <dbReference type="EMBL" id="KIM44388.1"/>
    </source>
</evidence>
<evidence type="ECO:0000313" key="4">
    <source>
        <dbReference type="Proteomes" id="UP000053424"/>
    </source>
</evidence>
<protein>
    <recommendedName>
        <fullName evidence="2">Protein kinase domain-containing protein</fullName>
    </recommendedName>
</protein>
<reference evidence="4" key="2">
    <citation type="submission" date="2015-01" db="EMBL/GenBank/DDBJ databases">
        <title>Evolutionary Origins and Diversification of the Mycorrhizal Mutualists.</title>
        <authorList>
            <consortium name="DOE Joint Genome Institute"/>
            <consortium name="Mycorrhizal Genomics Consortium"/>
            <person name="Kohler A."/>
            <person name="Kuo A."/>
            <person name="Nagy L.G."/>
            <person name="Floudas D."/>
            <person name="Copeland A."/>
            <person name="Barry K.W."/>
            <person name="Cichocki N."/>
            <person name="Veneault-Fourrey C."/>
            <person name="LaButti K."/>
            <person name="Lindquist E.A."/>
            <person name="Lipzen A."/>
            <person name="Lundell T."/>
            <person name="Morin E."/>
            <person name="Murat C."/>
            <person name="Riley R."/>
            <person name="Ohm R."/>
            <person name="Sun H."/>
            <person name="Tunlid A."/>
            <person name="Henrissat B."/>
            <person name="Grigoriev I.V."/>
            <person name="Hibbett D.S."/>
            <person name="Martin F."/>
        </authorList>
    </citation>
    <scope>NUCLEOTIDE SEQUENCE [LARGE SCALE GENOMIC DNA]</scope>
    <source>
        <strain evidence="4">h7</strain>
    </source>
</reference>
<dbReference type="OrthoDB" id="2379186at2759"/>